<dbReference type="PANTHER" id="PTHR11820:SF90">
    <property type="entry name" value="FLUTATHIONE S-TRANSFERASE"/>
    <property type="match status" value="1"/>
</dbReference>
<gene>
    <name evidence="3" type="ORF">SUTMEG_18050</name>
</gene>
<dbReference type="GO" id="GO:0018773">
    <property type="term" value="F:acetylpyruvate hydrolase activity"/>
    <property type="evidence" value="ECO:0007669"/>
    <property type="project" value="TreeGrafter"/>
</dbReference>
<evidence type="ECO:0000256" key="1">
    <source>
        <dbReference type="ARBA" id="ARBA00022723"/>
    </source>
</evidence>
<name>A0A2Z6IBU1_9BURK</name>
<evidence type="ECO:0000313" key="4">
    <source>
        <dbReference type="Proteomes" id="UP000271003"/>
    </source>
</evidence>
<keyword evidence="4" id="KW-1185">Reference proteome</keyword>
<evidence type="ECO:0000259" key="2">
    <source>
        <dbReference type="Pfam" id="PF01557"/>
    </source>
</evidence>
<dbReference type="GO" id="GO:0046872">
    <property type="term" value="F:metal ion binding"/>
    <property type="evidence" value="ECO:0007669"/>
    <property type="project" value="UniProtKB-KW"/>
</dbReference>
<keyword evidence="1" id="KW-0479">Metal-binding</keyword>
<dbReference type="GO" id="GO:0016853">
    <property type="term" value="F:isomerase activity"/>
    <property type="evidence" value="ECO:0007669"/>
    <property type="project" value="UniProtKB-KW"/>
</dbReference>
<reference evidence="3 4" key="1">
    <citation type="journal article" date="2018" name="Int. J. Syst. Evol. Microbiol.">
        <title>Mesosutterella multiformis gen. nov., sp. nov., a member of the family Sutterellaceae and Sutterella megalosphaeroides sp. nov., isolated from human faeces.</title>
        <authorList>
            <person name="Sakamoto M."/>
            <person name="Ikeyama N."/>
            <person name="Kunihiro T."/>
            <person name="Iino T."/>
            <person name="Yuki M."/>
            <person name="Ohkuma M."/>
        </authorList>
    </citation>
    <scope>NUCLEOTIDE SEQUENCE [LARGE SCALE GENOMIC DNA]</scope>
    <source>
        <strain evidence="3 4">6FBBBH3</strain>
    </source>
</reference>
<accession>A0A2Z6IBU1</accession>
<dbReference type="AlphaFoldDB" id="A0A2Z6IBU1"/>
<dbReference type="Pfam" id="PF01557">
    <property type="entry name" value="FAA_hydrolase"/>
    <property type="match status" value="1"/>
</dbReference>
<organism evidence="3 4">
    <name type="scientific">Sutterella megalosphaeroides</name>
    <dbReference type="NCBI Taxonomy" id="2494234"/>
    <lineage>
        <taxon>Bacteria</taxon>
        <taxon>Pseudomonadati</taxon>
        <taxon>Pseudomonadota</taxon>
        <taxon>Betaproteobacteria</taxon>
        <taxon>Burkholderiales</taxon>
        <taxon>Sutterellaceae</taxon>
        <taxon>Sutterella</taxon>
    </lineage>
</organism>
<feature type="domain" description="Fumarylacetoacetase-like C-terminal" evidence="2">
    <location>
        <begin position="40"/>
        <end position="225"/>
    </location>
</feature>
<keyword evidence="3" id="KW-0413">Isomerase</keyword>
<dbReference type="RefSeq" id="WP_120177888.1">
    <property type="nucleotide sequence ID" value="NZ_AP018786.1"/>
</dbReference>
<sequence length="232" mass="25222">MPFLFAPPAQAVIPVQDERYEYFPVRRVYGIAKNYAAPGTPKPETLEEALVFMKPADGVTPVEDGAVLTVPMPEGSESIVHEIELVACLSKGGRNLTPEEAEEAVWGWCVGIDFTRPEKKVPNGPWEAAKVFEGSAPVSHVRPKHRTPLPAPADIWLYVNNQKRQSGRTDQMLRSPFEVIAEISKTWTLAPGDIVFTGTPAGNGPCRAGDRLEGGVNGVGQIKVELVDPKKA</sequence>
<dbReference type="Gene3D" id="3.90.850.10">
    <property type="entry name" value="Fumarylacetoacetase-like, C-terminal domain"/>
    <property type="match status" value="1"/>
</dbReference>
<protein>
    <submittedName>
        <fullName evidence="3">5-carboxymethyl-2-hydroxymuconate isomerase</fullName>
    </submittedName>
</protein>
<proteinExistence type="predicted"/>
<dbReference type="KEGG" id="sutt:SUTMEG_18050"/>
<dbReference type="Proteomes" id="UP000271003">
    <property type="component" value="Chromosome"/>
</dbReference>
<evidence type="ECO:0000313" key="3">
    <source>
        <dbReference type="EMBL" id="BBF23914.1"/>
    </source>
</evidence>
<dbReference type="SUPFAM" id="SSF56529">
    <property type="entry name" value="FAH"/>
    <property type="match status" value="1"/>
</dbReference>
<dbReference type="OrthoDB" id="9805307at2"/>
<dbReference type="InterPro" id="IPR036663">
    <property type="entry name" value="Fumarylacetoacetase_C_sf"/>
</dbReference>
<dbReference type="EMBL" id="AP018786">
    <property type="protein sequence ID" value="BBF23914.1"/>
    <property type="molecule type" value="Genomic_DNA"/>
</dbReference>
<dbReference type="InterPro" id="IPR011234">
    <property type="entry name" value="Fumarylacetoacetase-like_C"/>
</dbReference>
<dbReference type="PANTHER" id="PTHR11820">
    <property type="entry name" value="ACYLPYRUVASE"/>
    <property type="match status" value="1"/>
</dbReference>